<reference evidence="4" key="1">
    <citation type="journal article" date="2019" name="Int. J. Syst. Evol. Microbiol.">
        <title>The Global Catalogue of Microorganisms (GCM) 10K type strain sequencing project: providing services to taxonomists for standard genome sequencing and annotation.</title>
        <authorList>
            <consortium name="The Broad Institute Genomics Platform"/>
            <consortium name="The Broad Institute Genome Sequencing Center for Infectious Disease"/>
            <person name="Wu L."/>
            <person name="Ma J."/>
        </authorList>
    </citation>
    <scope>NUCLEOTIDE SEQUENCE [LARGE SCALE GENOMIC DNA]</scope>
    <source>
        <strain evidence="4">JCM 9933</strain>
    </source>
</reference>
<feature type="compositionally biased region" description="Basic residues" evidence="1">
    <location>
        <begin position="26"/>
        <end position="36"/>
    </location>
</feature>
<accession>A0ABP3Q4M6</accession>
<feature type="region of interest" description="Disordered" evidence="1">
    <location>
        <begin position="18"/>
        <end position="42"/>
    </location>
</feature>
<name>A0ABP3Q4M6_9PROT</name>
<dbReference type="EMBL" id="BAAAFZ010000020">
    <property type="protein sequence ID" value="GAA0580103.1"/>
    <property type="molecule type" value="Genomic_DNA"/>
</dbReference>
<dbReference type="PANTHER" id="PTHR30007:SF1">
    <property type="entry name" value="BLR1914 PROTEIN"/>
    <property type="match status" value="1"/>
</dbReference>
<evidence type="ECO:0000313" key="4">
    <source>
        <dbReference type="Proteomes" id="UP001501588"/>
    </source>
</evidence>
<protein>
    <recommendedName>
        <fullName evidence="2">Transposase IS4-like domain-containing protein</fullName>
    </recommendedName>
</protein>
<dbReference type="PANTHER" id="PTHR30007">
    <property type="entry name" value="PHP DOMAIN PROTEIN"/>
    <property type="match status" value="1"/>
</dbReference>
<dbReference type="Pfam" id="PF01609">
    <property type="entry name" value="DDE_Tnp_1"/>
    <property type="match status" value="1"/>
</dbReference>
<keyword evidence="4" id="KW-1185">Reference proteome</keyword>
<dbReference type="InterPro" id="IPR002559">
    <property type="entry name" value="Transposase_11"/>
</dbReference>
<dbReference type="Proteomes" id="UP001501588">
    <property type="component" value="Unassembled WGS sequence"/>
</dbReference>
<gene>
    <name evidence="3" type="ORF">GCM10009416_18120</name>
</gene>
<comment type="caution">
    <text evidence="3">The sequence shown here is derived from an EMBL/GenBank/DDBJ whole genome shotgun (WGS) entry which is preliminary data.</text>
</comment>
<organism evidence="3 4">
    <name type="scientific">Craurococcus roseus</name>
    <dbReference type="NCBI Taxonomy" id="77585"/>
    <lineage>
        <taxon>Bacteria</taxon>
        <taxon>Pseudomonadati</taxon>
        <taxon>Pseudomonadota</taxon>
        <taxon>Alphaproteobacteria</taxon>
        <taxon>Acetobacterales</taxon>
        <taxon>Acetobacteraceae</taxon>
        <taxon>Craurococcus</taxon>
    </lineage>
</organism>
<evidence type="ECO:0000259" key="2">
    <source>
        <dbReference type="Pfam" id="PF01609"/>
    </source>
</evidence>
<evidence type="ECO:0000313" key="3">
    <source>
        <dbReference type="EMBL" id="GAA0580103.1"/>
    </source>
</evidence>
<proteinExistence type="predicted"/>
<evidence type="ECO:0000256" key="1">
    <source>
        <dbReference type="SAM" id="MobiDB-lite"/>
    </source>
</evidence>
<feature type="domain" description="Transposase IS4-like" evidence="2">
    <location>
        <begin position="2"/>
        <end position="113"/>
    </location>
</feature>
<sequence>MLTGANVHDSAPFEDLLDAVPPVAGKRGRPRRRPGKLHGDKAYDHRRCRDACRRRRIEPRTARRGVEGSRRLGRHRRVVERTLAWMSRFRRLAIRYERRIDIHHAFTALACSLIYLNALQGRF</sequence>